<dbReference type="GO" id="GO:0034196">
    <property type="term" value="P:acylglycerol transport"/>
    <property type="evidence" value="ECO:0007669"/>
    <property type="project" value="InterPro"/>
</dbReference>
<evidence type="ECO:0000313" key="1">
    <source>
        <dbReference type="EMBL" id="KAK7412986.1"/>
    </source>
</evidence>
<accession>A0AAN9T282</accession>
<name>A0AAN9T282_PSOTE</name>
<dbReference type="GO" id="GO:0009941">
    <property type="term" value="C:chloroplast envelope"/>
    <property type="evidence" value="ECO:0007669"/>
    <property type="project" value="TreeGrafter"/>
</dbReference>
<dbReference type="PANTHER" id="PTHR34954">
    <property type="entry name" value="EXPRESSED PROTEIN"/>
    <property type="match status" value="1"/>
</dbReference>
<organism evidence="1 2">
    <name type="scientific">Psophocarpus tetragonolobus</name>
    <name type="common">Winged bean</name>
    <name type="synonym">Dolichos tetragonolobus</name>
    <dbReference type="NCBI Taxonomy" id="3891"/>
    <lineage>
        <taxon>Eukaryota</taxon>
        <taxon>Viridiplantae</taxon>
        <taxon>Streptophyta</taxon>
        <taxon>Embryophyta</taxon>
        <taxon>Tracheophyta</taxon>
        <taxon>Spermatophyta</taxon>
        <taxon>Magnoliopsida</taxon>
        <taxon>eudicotyledons</taxon>
        <taxon>Gunneridae</taxon>
        <taxon>Pentapetalae</taxon>
        <taxon>rosids</taxon>
        <taxon>fabids</taxon>
        <taxon>Fabales</taxon>
        <taxon>Fabaceae</taxon>
        <taxon>Papilionoideae</taxon>
        <taxon>50 kb inversion clade</taxon>
        <taxon>NPAAA clade</taxon>
        <taxon>indigoferoid/millettioid clade</taxon>
        <taxon>Phaseoleae</taxon>
        <taxon>Psophocarpus</taxon>
    </lineage>
</organism>
<proteinExistence type="predicted"/>
<dbReference type="EMBL" id="JAYMYS010000001">
    <property type="protein sequence ID" value="KAK7412986.1"/>
    <property type="molecule type" value="Genomic_DNA"/>
</dbReference>
<dbReference type="GO" id="GO:1990052">
    <property type="term" value="P:ER to chloroplast lipid transport"/>
    <property type="evidence" value="ECO:0007669"/>
    <property type="project" value="InterPro"/>
</dbReference>
<dbReference type="InterPro" id="IPR044160">
    <property type="entry name" value="TGD4-like"/>
</dbReference>
<protein>
    <recommendedName>
        <fullName evidence="3">Protein TRIGALACTOSYLDIACYLGLYCEROL 4, chloroplastic</fullName>
    </recommendedName>
</protein>
<dbReference type="AlphaFoldDB" id="A0AAN9T282"/>
<gene>
    <name evidence="1" type="ORF">VNO78_04791</name>
</gene>
<sequence length="469" mass="52371">MSLRKLRWVMDGGGFWDLDTSTPQTLDGLACPVPGDPLPLGLSRGTRLSRPRQLQFMHRFMHAPLIPSYAKPQGLTLHRLLTLPFSDNWFVFLLGQFNLQRFFSSVKSSEEKPKEISSWLKTFGRHLQQKSLYALSVSSEFQFGPDDILLFGLEDASDNTNNPRGKAVFHHKFPDHDLTVEAFYPDLFVDKNGNYWDVPFSMAVDLASVTTSDSSTAYHLGAHYTSGLPKQFENIQNQNDRVLPPTLLPGLAFKSAFSYRKKLDIWRSEAPKLKLVQPYDIFLSNPHVSASGIIGAAATTAFGENSARAKVEDGSPGFFLQAYGMKSSFLADIFASVSFTAQLGNFQRLFLDLTRFQARLDFPSGFKFLSAATGLTQDLLNSQKPSMEAVQAILPNATLSIQQQILGPVSFRVDSGISVDLNNPNRPIHAQEPVFALEYALQVLGSAKAVAWYCPSRQEFMTELRFFET</sequence>
<dbReference type="PANTHER" id="PTHR34954:SF4">
    <property type="entry name" value="PROTEIN TRIGALACTOSYLDIACYLGLYCEROL 4, CHLOROPLASTIC"/>
    <property type="match status" value="1"/>
</dbReference>
<dbReference type="Proteomes" id="UP001386955">
    <property type="component" value="Unassembled WGS sequence"/>
</dbReference>
<comment type="caution">
    <text evidence="1">The sequence shown here is derived from an EMBL/GenBank/DDBJ whole genome shotgun (WGS) entry which is preliminary data.</text>
</comment>
<dbReference type="GO" id="GO:0070300">
    <property type="term" value="F:phosphatidic acid binding"/>
    <property type="evidence" value="ECO:0007669"/>
    <property type="project" value="InterPro"/>
</dbReference>
<keyword evidence="2" id="KW-1185">Reference proteome</keyword>
<reference evidence="1 2" key="1">
    <citation type="submission" date="2024-01" db="EMBL/GenBank/DDBJ databases">
        <title>The genomes of 5 underutilized Papilionoideae crops provide insights into root nodulation and disease resistanc.</title>
        <authorList>
            <person name="Jiang F."/>
        </authorList>
    </citation>
    <scope>NUCLEOTIDE SEQUENCE [LARGE SCALE GENOMIC DNA]</scope>
    <source>
        <strain evidence="1">DUOXIRENSHENG_FW03</strain>
        <tissue evidence="1">Leaves</tissue>
    </source>
</reference>
<evidence type="ECO:0008006" key="3">
    <source>
        <dbReference type="Google" id="ProtNLM"/>
    </source>
</evidence>
<evidence type="ECO:0000313" key="2">
    <source>
        <dbReference type="Proteomes" id="UP001386955"/>
    </source>
</evidence>